<evidence type="ECO:0008006" key="16">
    <source>
        <dbReference type="Google" id="ProtNLM"/>
    </source>
</evidence>
<protein>
    <recommendedName>
        <fullName evidence="16">Cytochrome P450</fullName>
    </recommendedName>
</protein>
<evidence type="ECO:0000256" key="2">
    <source>
        <dbReference type="ARBA" id="ARBA00004406"/>
    </source>
</evidence>
<keyword evidence="13" id="KW-1133">Transmembrane helix</keyword>
<evidence type="ECO:0000256" key="9">
    <source>
        <dbReference type="ARBA" id="ARBA00043906"/>
    </source>
</evidence>
<comment type="caution">
    <text evidence="14">The sequence shown here is derived from an EMBL/GenBank/DDBJ whole genome shotgun (WGS) entry which is preliminary data.</text>
</comment>
<evidence type="ECO:0000256" key="12">
    <source>
        <dbReference type="SAM" id="MobiDB-lite"/>
    </source>
</evidence>
<keyword evidence="15" id="KW-1185">Reference proteome</keyword>
<dbReference type="FunFam" id="1.10.630.10:FF:000042">
    <property type="entry name" value="Cytochrome P450"/>
    <property type="match status" value="1"/>
</dbReference>
<evidence type="ECO:0000313" key="15">
    <source>
        <dbReference type="Proteomes" id="UP001519460"/>
    </source>
</evidence>
<keyword evidence="6" id="KW-0492">Microsome</keyword>
<feature type="transmembrane region" description="Helical" evidence="13">
    <location>
        <begin position="211"/>
        <end position="232"/>
    </location>
</feature>
<dbReference type="GO" id="GO:0004497">
    <property type="term" value="F:monooxygenase activity"/>
    <property type="evidence" value="ECO:0007669"/>
    <property type="project" value="UniProtKB-KW"/>
</dbReference>
<accession>A0ABD0LP64</accession>
<dbReference type="PANTHER" id="PTHR24302">
    <property type="entry name" value="CYTOCHROME P450 FAMILY 3"/>
    <property type="match status" value="1"/>
</dbReference>
<dbReference type="GO" id="GO:0046872">
    <property type="term" value="F:metal ion binding"/>
    <property type="evidence" value="ECO:0007669"/>
    <property type="project" value="UniProtKB-KW"/>
</dbReference>
<feature type="binding site" description="axial binding residue" evidence="10">
    <location>
        <position position="439"/>
    </location>
    <ligand>
        <name>heme</name>
        <dbReference type="ChEBI" id="CHEBI:30413"/>
    </ligand>
    <ligandPart>
        <name>Fe</name>
        <dbReference type="ChEBI" id="CHEBI:18248"/>
    </ligandPart>
</feature>
<dbReference type="PRINTS" id="PR00385">
    <property type="entry name" value="P450"/>
</dbReference>
<keyword evidence="6" id="KW-0256">Endoplasmic reticulum</keyword>
<comment type="subcellular location">
    <subcellularLocation>
        <location evidence="2">Endoplasmic reticulum membrane</location>
        <topology evidence="2">Peripheral membrane protein</topology>
    </subcellularLocation>
    <subcellularLocation>
        <location evidence="1">Microsome membrane</location>
        <topology evidence="1">Peripheral membrane protein</topology>
    </subcellularLocation>
</comment>
<evidence type="ECO:0000256" key="7">
    <source>
        <dbReference type="ARBA" id="ARBA00023002"/>
    </source>
</evidence>
<organism evidence="14 15">
    <name type="scientific">Batillaria attramentaria</name>
    <dbReference type="NCBI Taxonomy" id="370345"/>
    <lineage>
        <taxon>Eukaryota</taxon>
        <taxon>Metazoa</taxon>
        <taxon>Spiralia</taxon>
        <taxon>Lophotrochozoa</taxon>
        <taxon>Mollusca</taxon>
        <taxon>Gastropoda</taxon>
        <taxon>Caenogastropoda</taxon>
        <taxon>Sorbeoconcha</taxon>
        <taxon>Cerithioidea</taxon>
        <taxon>Batillariidae</taxon>
        <taxon>Batillaria</taxon>
    </lineage>
</organism>
<evidence type="ECO:0000256" key="4">
    <source>
        <dbReference type="ARBA" id="ARBA00022617"/>
    </source>
</evidence>
<evidence type="ECO:0000313" key="14">
    <source>
        <dbReference type="EMBL" id="KAK7501263.1"/>
    </source>
</evidence>
<sequence length="511" mass="57751">MEVLCGIDVPVFVLLLLLATFLLYLYGTWPYGQWRSMGIDGPPTQPFFGNMRQMAKKGFPYALWEWSKKYGRTYGIYQNRIPLLVTSDLDILKEINTIPLSPKEVKAGVFFAGGDDWKRIRNIITPTFSAGKLKLMEHFINRCGVVLADSLRKEAARKNKADVKEYFGAYTLDVIAGTAFGLEVNSQHDHSEPFVSNLKTMMSNAGRGSTLLTLYFIMPFFAPVLRIFAAMMRPTPVRFFLDNIYRMVEERKQEKTDERPVDFLQLLINAESSEDDKANGGTAVPAVHKRLARHEIVGQAFIFFVAGYETTATTLQYLTYNLAMHPDVQERVVREIQQQLGDEKPTYENVGKLKYLEHAIYETLRVFPPVTSITRTASETVTIKGMTIPKGSAVLVPICDVLRDPEYFPDPETFNPDRWEGANKNDVSFLPFGFGPRLCIGMRLALLEIKIAMVHVLRAVKFNKTPDLPEKIVFRPSSGLLPPASPIMIEVEERQHSSTISSSNGKLSTRL</sequence>
<dbReference type="InterPro" id="IPR050705">
    <property type="entry name" value="Cytochrome_P450_3A"/>
</dbReference>
<gene>
    <name evidence="14" type="ORF">BaRGS_00007388</name>
</gene>
<keyword evidence="8 10" id="KW-0408">Iron</keyword>
<dbReference type="Pfam" id="PF00067">
    <property type="entry name" value="p450"/>
    <property type="match status" value="1"/>
</dbReference>
<dbReference type="InterPro" id="IPR017972">
    <property type="entry name" value="Cyt_P450_CS"/>
</dbReference>
<evidence type="ECO:0000256" key="10">
    <source>
        <dbReference type="PIRSR" id="PIRSR602401-1"/>
    </source>
</evidence>
<comment type="function">
    <text evidence="9">Cytochromes P450 are a group of heme-thiolate monooxygenases. They oxidize a variety of structurally unrelated compounds, including steroids, fatty acids, and xenobiotics.</text>
</comment>
<dbReference type="PRINTS" id="PR00463">
    <property type="entry name" value="EP450I"/>
</dbReference>
<evidence type="ECO:0000256" key="6">
    <source>
        <dbReference type="ARBA" id="ARBA00022848"/>
    </source>
</evidence>
<dbReference type="PANTHER" id="PTHR24302:SF15">
    <property type="entry name" value="FATTY-ACID PEROXYGENASE"/>
    <property type="match status" value="1"/>
</dbReference>
<dbReference type="CDD" id="cd11055">
    <property type="entry name" value="CYP3A-like"/>
    <property type="match status" value="1"/>
</dbReference>
<name>A0ABD0LP64_9CAEN</name>
<evidence type="ECO:0000256" key="13">
    <source>
        <dbReference type="SAM" id="Phobius"/>
    </source>
</evidence>
<evidence type="ECO:0000256" key="8">
    <source>
        <dbReference type="ARBA" id="ARBA00023004"/>
    </source>
</evidence>
<keyword evidence="4 10" id="KW-0349">Heme</keyword>
<dbReference type="Gene3D" id="1.10.630.10">
    <property type="entry name" value="Cytochrome P450"/>
    <property type="match status" value="1"/>
</dbReference>
<dbReference type="EMBL" id="JACVVK020000032">
    <property type="protein sequence ID" value="KAK7501263.1"/>
    <property type="molecule type" value="Genomic_DNA"/>
</dbReference>
<keyword evidence="13" id="KW-0812">Transmembrane</keyword>
<feature type="compositionally biased region" description="Polar residues" evidence="12">
    <location>
        <begin position="497"/>
        <end position="511"/>
    </location>
</feature>
<proteinExistence type="inferred from homology"/>
<feature type="transmembrane region" description="Helical" evidence="13">
    <location>
        <begin position="6"/>
        <end position="27"/>
    </location>
</feature>
<evidence type="ECO:0000256" key="3">
    <source>
        <dbReference type="ARBA" id="ARBA00010617"/>
    </source>
</evidence>
<keyword evidence="13" id="KW-0472">Membrane</keyword>
<comment type="similarity">
    <text evidence="3 11">Belongs to the cytochrome P450 family.</text>
</comment>
<keyword evidence="7 11" id="KW-0560">Oxidoreductase</keyword>
<evidence type="ECO:0000256" key="5">
    <source>
        <dbReference type="ARBA" id="ARBA00022723"/>
    </source>
</evidence>
<dbReference type="Proteomes" id="UP001519460">
    <property type="component" value="Unassembled WGS sequence"/>
</dbReference>
<dbReference type="AlphaFoldDB" id="A0ABD0LP64"/>
<feature type="region of interest" description="Disordered" evidence="12">
    <location>
        <begin position="492"/>
        <end position="511"/>
    </location>
</feature>
<dbReference type="GO" id="GO:0005789">
    <property type="term" value="C:endoplasmic reticulum membrane"/>
    <property type="evidence" value="ECO:0007669"/>
    <property type="project" value="UniProtKB-SubCell"/>
</dbReference>
<evidence type="ECO:0000256" key="1">
    <source>
        <dbReference type="ARBA" id="ARBA00004174"/>
    </source>
</evidence>
<dbReference type="PROSITE" id="PS00086">
    <property type="entry name" value="CYTOCHROME_P450"/>
    <property type="match status" value="1"/>
</dbReference>
<dbReference type="InterPro" id="IPR036396">
    <property type="entry name" value="Cyt_P450_sf"/>
</dbReference>
<dbReference type="InterPro" id="IPR002401">
    <property type="entry name" value="Cyt_P450_E_grp-I"/>
</dbReference>
<dbReference type="SUPFAM" id="SSF48264">
    <property type="entry name" value="Cytochrome P450"/>
    <property type="match status" value="1"/>
</dbReference>
<keyword evidence="5 10" id="KW-0479">Metal-binding</keyword>
<reference evidence="14 15" key="1">
    <citation type="journal article" date="2023" name="Sci. Data">
        <title>Genome assembly of the Korean intertidal mud-creeper Batillaria attramentaria.</title>
        <authorList>
            <person name="Patra A.K."/>
            <person name="Ho P.T."/>
            <person name="Jun S."/>
            <person name="Lee S.J."/>
            <person name="Kim Y."/>
            <person name="Won Y.J."/>
        </authorList>
    </citation>
    <scope>NUCLEOTIDE SEQUENCE [LARGE SCALE GENOMIC DNA]</scope>
    <source>
        <strain evidence="14">Wonlab-2016</strain>
    </source>
</reference>
<evidence type="ECO:0000256" key="11">
    <source>
        <dbReference type="RuleBase" id="RU000461"/>
    </source>
</evidence>
<keyword evidence="11" id="KW-0503">Monooxygenase</keyword>
<comment type="cofactor">
    <cofactor evidence="10">
        <name>heme</name>
        <dbReference type="ChEBI" id="CHEBI:30413"/>
    </cofactor>
</comment>
<dbReference type="InterPro" id="IPR001128">
    <property type="entry name" value="Cyt_P450"/>
</dbReference>